<dbReference type="PANTHER" id="PTHR42852">
    <property type="entry name" value="THIOL:DISULFIDE INTERCHANGE PROTEIN DSBE"/>
    <property type="match status" value="1"/>
</dbReference>
<name>A0A381N1P5_9ZZZZ</name>
<reference evidence="2" key="1">
    <citation type="submission" date="2018-05" db="EMBL/GenBank/DDBJ databases">
        <authorList>
            <person name="Lanie J.A."/>
            <person name="Ng W.-L."/>
            <person name="Kazmierczak K.M."/>
            <person name="Andrzejewski T.M."/>
            <person name="Davidsen T.M."/>
            <person name="Wayne K.J."/>
            <person name="Tettelin H."/>
            <person name="Glass J.I."/>
            <person name="Rusch D."/>
            <person name="Podicherti R."/>
            <person name="Tsui H.-C.T."/>
            <person name="Winkler M.E."/>
        </authorList>
    </citation>
    <scope>NUCLEOTIDE SEQUENCE</scope>
</reference>
<protein>
    <recommendedName>
        <fullName evidence="1">Thioredoxin domain-containing protein</fullName>
    </recommendedName>
</protein>
<dbReference type="Gene3D" id="3.40.30.10">
    <property type="entry name" value="Glutaredoxin"/>
    <property type="match status" value="1"/>
</dbReference>
<dbReference type="AlphaFoldDB" id="A0A381N1P5"/>
<dbReference type="GO" id="GO:0016491">
    <property type="term" value="F:oxidoreductase activity"/>
    <property type="evidence" value="ECO:0007669"/>
    <property type="project" value="InterPro"/>
</dbReference>
<proteinExistence type="predicted"/>
<dbReference type="SUPFAM" id="SSF52833">
    <property type="entry name" value="Thioredoxin-like"/>
    <property type="match status" value="1"/>
</dbReference>
<dbReference type="InterPro" id="IPR000866">
    <property type="entry name" value="AhpC/TSA"/>
</dbReference>
<dbReference type="EMBL" id="UINC01000071">
    <property type="protein sequence ID" value="SUZ48496.1"/>
    <property type="molecule type" value="Genomic_DNA"/>
</dbReference>
<feature type="domain" description="Thioredoxin" evidence="1">
    <location>
        <begin position="161"/>
        <end position="315"/>
    </location>
</feature>
<dbReference type="CDD" id="cd02966">
    <property type="entry name" value="TlpA_like_family"/>
    <property type="match status" value="1"/>
</dbReference>
<sequence>MRQSRKFTISFLLMCMISPLAVVAQSSSLVSLMSDLAWAEEIDQAQAFLEGQRIDSEQPTPEWLAAVSWMARGASFAERWDLAEQYASEAYEGSLELMKERPLDAERFLPTALGAGIEVLGRTYDAQGDRARAVTFLGTARQDFVGTSIETRIQKNFLLLSLEGESFPALEVDDYLGSVQPPTPGDLEGKVVVFFFWAHWCPDCKRQEPILTALHEEYSDQGLVVVGPTQLYGFVSRGQNATPEEELAYLNGDYTAQFPLPAFMSVPISNDNFLNFGVSTTPTLVIVDRDGIVQRYNPGDLSHEELAGLIKPLLD</sequence>
<evidence type="ECO:0000259" key="1">
    <source>
        <dbReference type="PROSITE" id="PS51352"/>
    </source>
</evidence>
<dbReference type="InterPro" id="IPR036249">
    <property type="entry name" value="Thioredoxin-like_sf"/>
</dbReference>
<dbReference type="InterPro" id="IPR050553">
    <property type="entry name" value="Thioredoxin_ResA/DsbE_sf"/>
</dbReference>
<dbReference type="PANTHER" id="PTHR42852:SF17">
    <property type="entry name" value="THIOREDOXIN-LIKE PROTEIN HI_1115"/>
    <property type="match status" value="1"/>
</dbReference>
<dbReference type="Pfam" id="PF00578">
    <property type="entry name" value="AhpC-TSA"/>
    <property type="match status" value="1"/>
</dbReference>
<dbReference type="InterPro" id="IPR013766">
    <property type="entry name" value="Thioredoxin_domain"/>
</dbReference>
<organism evidence="2">
    <name type="scientific">marine metagenome</name>
    <dbReference type="NCBI Taxonomy" id="408172"/>
    <lineage>
        <taxon>unclassified sequences</taxon>
        <taxon>metagenomes</taxon>
        <taxon>ecological metagenomes</taxon>
    </lineage>
</organism>
<evidence type="ECO:0000313" key="2">
    <source>
        <dbReference type="EMBL" id="SUZ48496.1"/>
    </source>
</evidence>
<dbReference type="GO" id="GO:0016209">
    <property type="term" value="F:antioxidant activity"/>
    <property type="evidence" value="ECO:0007669"/>
    <property type="project" value="InterPro"/>
</dbReference>
<gene>
    <name evidence="2" type="ORF">METZ01_LOCUS1350</name>
</gene>
<accession>A0A381N1P5</accession>
<dbReference type="PROSITE" id="PS51352">
    <property type="entry name" value="THIOREDOXIN_2"/>
    <property type="match status" value="1"/>
</dbReference>